<organism evidence="6 7">
    <name type="scientific">Acrobeloides nanus</name>
    <dbReference type="NCBI Taxonomy" id="290746"/>
    <lineage>
        <taxon>Eukaryota</taxon>
        <taxon>Metazoa</taxon>
        <taxon>Ecdysozoa</taxon>
        <taxon>Nematoda</taxon>
        <taxon>Chromadorea</taxon>
        <taxon>Rhabditida</taxon>
        <taxon>Tylenchina</taxon>
        <taxon>Cephalobomorpha</taxon>
        <taxon>Cephaloboidea</taxon>
        <taxon>Cephalobidae</taxon>
        <taxon>Acrobeloides</taxon>
    </lineage>
</organism>
<dbReference type="InterPro" id="IPR005828">
    <property type="entry name" value="MFS_sugar_transport-like"/>
</dbReference>
<dbReference type="AlphaFoldDB" id="A0A914CIQ2"/>
<dbReference type="InterPro" id="IPR036259">
    <property type="entry name" value="MFS_trans_sf"/>
</dbReference>
<evidence type="ECO:0000256" key="2">
    <source>
        <dbReference type="ARBA" id="ARBA00022692"/>
    </source>
</evidence>
<keyword evidence="6" id="KW-1185">Reference proteome</keyword>
<dbReference type="WBParaSite" id="ACRNAN_scaffold11239.g27840.t1">
    <property type="protein sequence ID" value="ACRNAN_scaffold11239.g27840.t1"/>
    <property type="gene ID" value="ACRNAN_scaffold11239.g27840"/>
</dbReference>
<keyword evidence="3 5" id="KW-1133">Transmembrane helix</keyword>
<protein>
    <submittedName>
        <fullName evidence="7">Uncharacterized protein</fullName>
    </submittedName>
</protein>
<evidence type="ECO:0000256" key="4">
    <source>
        <dbReference type="ARBA" id="ARBA00023136"/>
    </source>
</evidence>
<feature type="transmembrane region" description="Helical" evidence="5">
    <location>
        <begin position="69"/>
        <end position="91"/>
    </location>
</feature>
<feature type="transmembrane region" description="Helical" evidence="5">
    <location>
        <begin position="97"/>
        <end position="115"/>
    </location>
</feature>
<evidence type="ECO:0000313" key="7">
    <source>
        <dbReference type="WBParaSite" id="ACRNAN_scaffold11239.g27840.t1"/>
    </source>
</evidence>
<feature type="transmembrane region" description="Helical" evidence="5">
    <location>
        <begin position="35"/>
        <end position="57"/>
    </location>
</feature>
<accession>A0A914CIQ2</accession>
<name>A0A914CIQ2_9BILA</name>
<dbReference type="GO" id="GO:0022857">
    <property type="term" value="F:transmembrane transporter activity"/>
    <property type="evidence" value="ECO:0007669"/>
    <property type="project" value="InterPro"/>
</dbReference>
<comment type="subcellular location">
    <subcellularLocation>
        <location evidence="1">Membrane</location>
    </subcellularLocation>
</comment>
<sequence>MVSGLCAFEWLCYCIAQFFVDFHISISWFSSSLGILGALCGQAALNLGLLNMTPILVSELCAQAARAVISEIVQVIPLLICFFMVLLYPSAVSQLGFATYIPLIAISAMLFYLLYKNLPETRGLPVDKIVRRLSVTRSRRNTIRALLETHHVHYGSFANSEEELIANEEHID</sequence>
<evidence type="ECO:0000313" key="6">
    <source>
        <dbReference type="Proteomes" id="UP000887540"/>
    </source>
</evidence>
<dbReference type="Pfam" id="PF00083">
    <property type="entry name" value="Sugar_tr"/>
    <property type="match status" value="1"/>
</dbReference>
<dbReference type="GO" id="GO:0016020">
    <property type="term" value="C:membrane"/>
    <property type="evidence" value="ECO:0007669"/>
    <property type="project" value="UniProtKB-SubCell"/>
</dbReference>
<dbReference type="Proteomes" id="UP000887540">
    <property type="component" value="Unplaced"/>
</dbReference>
<evidence type="ECO:0000256" key="1">
    <source>
        <dbReference type="ARBA" id="ARBA00004370"/>
    </source>
</evidence>
<keyword evidence="4 5" id="KW-0472">Membrane</keyword>
<dbReference type="Gene3D" id="1.20.1250.20">
    <property type="entry name" value="MFS general substrate transporter like domains"/>
    <property type="match status" value="1"/>
</dbReference>
<evidence type="ECO:0000256" key="3">
    <source>
        <dbReference type="ARBA" id="ARBA00022989"/>
    </source>
</evidence>
<reference evidence="7" key="1">
    <citation type="submission" date="2022-11" db="UniProtKB">
        <authorList>
            <consortium name="WormBaseParasite"/>
        </authorList>
    </citation>
    <scope>IDENTIFICATION</scope>
</reference>
<evidence type="ECO:0000256" key="5">
    <source>
        <dbReference type="SAM" id="Phobius"/>
    </source>
</evidence>
<keyword evidence="2 5" id="KW-0812">Transmembrane</keyword>
<proteinExistence type="predicted"/>